<evidence type="ECO:0000313" key="2">
    <source>
        <dbReference type="Proteomes" id="UP000190637"/>
    </source>
</evidence>
<gene>
    <name evidence="1" type="ORF">SAMN02745673_04525</name>
</gene>
<dbReference type="EMBL" id="FUWS01000015">
    <property type="protein sequence ID" value="SKA35722.1"/>
    <property type="molecule type" value="Genomic_DNA"/>
</dbReference>
<sequence>MLVMIGLLLAALGGLSVLVVLLLRLLAQVRRLEEQVALTRAELEPRYAALQELTDRVRAEAR</sequence>
<evidence type="ECO:0000313" key="1">
    <source>
        <dbReference type="EMBL" id="SKA35722.1"/>
    </source>
</evidence>
<dbReference type="STRING" id="1122192.SAMN02745673_04525"/>
<accession>A0A1T4T5K2</accession>
<dbReference type="AlphaFoldDB" id="A0A1T4T5K2"/>
<name>A0A1T4T5K2_9ACTN</name>
<dbReference type="Proteomes" id="UP000190637">
    <property type="component" value="Unassembled WGS sequence"/>
</dbReference>
<proteinExistence type="predicted"/>
<protein>
    <submittedName>
        <fullName evidence="1">Uncharacterized protein</fullName>
    </submittedName>
</protein>
<organism evidence="1 2">
    <name type="scientific">Marinactinospora thermotolerans DSM 45154</name>
    <dbReference type="NCBI Taxonomy" id="1122192"/>
    <lineage>
        <taxon>Bacteria</taxon>
        <taxon>Bacillati</taxon>
        <taxon>Actinomycetota</taxon>
        <taxon>Actinomycetes</taxon>
        <taxon>Streptosporangiales</taxon>
        <taxon>Nocardiopsidaceae</taxon>
        <taxon>Marinactinospora</taxon>
    </lineage>
</organism>
<dbReference type="RefSeq" id="WP_078763756.1">
    <property type="nucleotide sequence ID" value="NZ_FUWS01000015.1"/>
</dbReference>
<keyword evidence="2" id="KW-1185">Reference proteome</keyword>
<reference evidence="1 2" key="1">
    <citation type="submission" date="2017-02" db="EMBL/GenBank/DDBJ databases">
        <authorList>
            <person name="Peterson S.W."/>
        </authorList>
    </citation>
    <scope>NUCLEOTIDE SEQUENCE [LARGE SCALE GENOMIC DNA]</scope>
    <source>
        <strain evidence="1 2">DSM 45154</strain>
    </source>
</reference>